<evidence type="ECO:0000313" key="3">
    <source>
        <dbReference type="Proteomes" id="UP001341840"/>
    </source>
</evidence>
<feature type="region of interest" description="Disordered" evidence="1">
    <location>
        <begin position="77"/>
        <end position="98"/>
    </location>
</feature>
<evidence type="ECO:0000256" key="1">
    <source>
        <dbReference type="SAM" id="MobiDB-lite"/>
    </source>
</evidence>
<proteinExistence type="predicted"/>
<protein>
    <submittedName>
        <fullName evidence="2">Uncharacterized protein</fullName>
    </submittedName>
</protein>
<sequence length="112" mass="11782">MGVLGCSMTRRKSRASIELGVQTNDLLIDSGNYGIDSSGSKFKFNVQNPLRVDSSSPELVPMSGGACGANDSVYGNSRPSGVVSGRGPPANVPERMGPRRVLGEVQPMVIRC</sequence>
<dbReference type="EMBL" id="JASCZI010211595">
    <property type="protein sequence ID" value="MED6194908.1"/>
    <property type="molecule type" value="Genomic_DNA"/>
</dbReference>
<organism evidence="2 3">
    <name type="scientific">Stylosanthes scabra</name>
    <dbReference type="NCBI Taxonomy" id="79078"/>
    <lineage>
        <taxon>Eukaryota</taxon>
        <taxon>Viridiplantae</taxon>
        <taxon>Streptophyta</taxon>
        <taxon>Embryophyta</taxon>
        <taxon>Tracheophyta</taxon>
        <taxon>Spermatophyta</taxon>
        <taxon>Magnoliopsida</taxon>
        <taxon>eudicotyledons</taxon>
        <taxon>Gunneridae</taxon>
        <taxon>Pentapetalae</taxon>
        <taxon>rosids</taxon>
        <taxon>fabids</taxon>
        <taxon>Fabales</taxon>
        <taxon>Fabaceae</taxon>
        <taxon>Papilionoideae</taxon>
        <taxon>50 kb inversion clade</taxon>
        <taxon>dalbergioids sensu lato</taxon>
        <taxon>Dalbergieae</taxon>
        <taxon>Pterocarpus clade</taxon>
        <taxon>Stylosanthes</taxon>
    </lineage>
</organism>
<gene>
    <name evidence="2" type="ORF">PIB30_032936</name>
</gene>
<comment type="caution">
    <text evidence="2">The sequence shown here is derived from an EMBL/GenBank/DDBJ whole genome shotgun (WGS) entry which is preliminary data.</text>
</comment>
<dbReference type="Proteomes" id="UP001341840">
    <property type="component" value="Unassembled WGS sequence"/>
</dbReference>
<keyword evidence="3" id="KW-1185">Reference proteome</keyword>
<evidence type="ECO:0000313" key="2">
    <source>
        <dbReference type="EMBL" id="MED6194908.1"/>
    </source>
</evidence>
<name>A0ABU6XD83_9FABA</name>
<reference evidence="2 3" key="1">
    <citation type="journal article" date="2023" name="Plants (Basel)">
        <title>Bridging the Gap: Combining Genomics and Transcriptomics Approaches to Understand Stylosanthes scabra, an Orphan Legume from the Brazilian Caatinga.</title>
        <authorList>
            <person name="Ferreira-Neto J.R.C."/>
            <person name="da Silva M.D."/>
            <person name="Binneck E."/>
            <person name="de Melo N.F."/>
            <person name="da Silva R.H."/>
            <person name="de Melo A.L.T.M."/>
            <person name="Pandolfi V."/>
            <person name="Bustamante F.O."/>
            <person name="Brasileiro-Vidal A.C."/>
            <person name="Benko-Iseppon A.M."/>
        </authorList>
    </citation>
    <scope>NUCLEOTIDE SEQUENCE [LARGE SCALE GENOMIC DNA]</scope>
    <source>
        <tissue evidence="2">Leaves</tissue>
    </source>
</reference>
<accession>A0ABU6XD83</accession>